<gene>
    <name evidence="1" type="ORF">DES35_101778</name>
</gene>
<comment type="caution">
    <text evidence="1">The sequence shown here is derived from an EMBL/GenBank/DDBJ whole genome shotgun (WGS) entry which is preliminary data.</text>
</comment>
<name>A0A369A8N9_9FLAO</name>
<evidence type="ECO:0008006" key="3">
    <source>
        <dbReference type="Google" id="ProtNLM"/>
    </source>
</evidence>
<protein>
    <recommendedName>
        <fullName evidence="3">Phosphate-selective porin O/P</fullName>
    </recommendedName>
</protein>
<reference evidence="1 2" key="1">
    <citation type="submission" date="2018-07" db="EMBL/GenBank/DDBJ databases">
        <title>Genomic Encyclopedia of Type Strains, Phase IV (KMG-IV): sequencing the most valuable type-strain genomes for metagenomic binning, comparative biology and taxonomic classification.</title>
        <authorList>
            <person name="Goeker M."/>
        </authorList>
    </citation>
    <scope>NUCLEOTIDE SEQUENCE [LARGE SCALE GENOMIC DNA]</scope>
    <source>
        <strain evidence="1 2">DSM 21410</strain>
    </source>
</reference>
<dbReference type="RefSeq" id="WP_114365822.1">
    <property type="nucleotide sequence ID" value="NZ_BHZF01000001.1"/>
</dbReference>
<organism evidence="1 2">
    <name type="scientific">Schleiferia thermophila</name>
    <dbReference type="NCBI Taxonomy" id="884107"/>
    <lineage>
        <taxon>Bacteria</taxon>
        <taxon>Pseudomonadati</taxon>
        <taxon>Bacteroidota</taxon>
        <taxon>Flavobacteriia</taxon>
        <taxon>Flavobacteriales</taxon>
        <taxon>Schleiferiaceae</taxon>
        <taxon>Schleiferia</taxon>
    </lineage>
</organism>
<evidence type="ECO:0000313" key="1">
    <source>
        <dbReference type="EMBL" id="RCX05491.1"/>
    </source>
</evidence>
<keyword evidence="2" id="KW-1185">Reference proteome</keyword>
<dbReference type="InterPro" id="IPR023614">
    <property type="entry name" value="Porin_dom_sf"/>
</dbReference>
<dbReference type="Proteomes" id="UP000253517">
    <property type="component" value="Unassembled WGS sequence"/>
</dbReference>
<sequence>MKVFRILLHIILIFSYKGYAQGSKWKKLVDTLTYETQTGLPIAASKIYFSESRFTISGYGESNFIRYLGEKNTLSDDLELYMTNMQRFVTYAAYKPKKWFVLYIELFAEYMNDGVNEKHFEFQPEFFIDFLFSEKFNLRVGTHQVQIGFINNNDEPILFYSVNRPEVERIIIPSTWIDLGIMTYGKINKNLKWSASLYQGLDPTDLRGATWIRRGRANPVRFNFEGFTANSSLKYNGFKNTELVLNGLYSMIGHQNISSSTYLLSSYARREYKNWTFMALGAVGSTDNTAGLFEITRQASMDNQGQVLGKNVYGYYTEIGYDIWPILNGGSKSSKNVRKFLLKGNEVKLPLFIRYERLNTHNKIDESLMNKPVFKSDLTAITIGANFNPRRNIVIKSNYQFRNNKAPLADGTFEGNRFEFGLGFIF</sequence>
<dbReference type="SUPFAM" id="SSF56935">
    <property type="entry name" value="Porins"/>
    <property type="match status" value="1"/>
</dbReference>
<evidence type="ECO:0000313" key="2">
    <source>
        <dbReference type="Proteomes" id="UP000253517"/>
    </source>
</evidence>
<dbReference type="Gene3D" id="2.40.160.10">
    <property type="entry name" value="Porin"/>
    <property type="match status" value="1"/>
</dbReference>
<dbReference type="EMBL" id="QPJS01000001">
    <property type="protein sequence ID" value="RCX05491.1"/>
    <property type="molecule type" value="Genomic_DNA"/>
</dbReference>
<proteinExistence type="predicted"/>
<dbReference type="AlphaFoldDB" id="A0A369A8N9"/>
<accession>A0A369A8N9</accession>